<evidence type="ECO:0008006" key="4">
    <source>
        <dbReference type="Google" id="ProtNLM"/>
    </source>
</evidence>
<feature type="transmembrane region" description="Helical" evidence="1">
    <location>
        <begin position="47"/>
        <end position="65"/>
    </location>
</feature>
<keyword evidence="3" id="KW-1185">Reference proteome</keyword>
<feature type="transmembrane region" description="Helical" evidence="1">
    <location>
        <begin position="77"/>
        <end position="98"/>
    </location>
</feature>
<keyword evidence="1" id="KW-0812">Transmembrane</keyword>
<protein>
    <recommendedName>
        <fullName evidence="4">DUF5313 domain-containing protein</fullName>
    </recommendedName>
</protein>
<keyword evidence="1" id="KW-0472">Membrane</keyword>
<evidence type="ECO:0000313" key="2">
    <source>
        <dbReference type="EMBL" id="BBX87762.1"/>
    </source>
</evidence>
<proteinExistence type="predicted"/>
<evidence type="ECO:0000313" key="3">
    <source>
        <dbReference type="Proteomes" id="UP000465609"/>
    </source>
</evidence>
<accession>A0ABM7ILS9</accession>
<evidence type="ECO:0000256" key="1">
    <source>
        <dbReference type="SAM" id="Phobius"/>
    </source>
</evidence>
<dbReference type="Pfam" id="PF17240">
    <property type="entry name" value="DUF5313"/>
    <property type="match status" value="1"/>
</dbReference>
<sequence>MATMANENRPKPNAWQYIKYSYGGRLPDSMRAWVTEDLVGEGATLRIIMRMFIPAFLILIPIWFLPELLGIHGSSDLVIRLSATVPILIPVIYFSHALNKIWRRHMLVKHDIDPKLLDQVLRQKNAHIHAAYEERYGRRSDDGTGSSTTI</sequence>
<name>A0ABM7ILS9_9MYCO</name>
<keyword evidence="1" id="KW-1133">Transmembrane helix</keyword>
<reference evidence="2 3" key="1">
    <citation type="journal article" date="2019" name="Emerg. Microbes Infect.">
        <title>Comprehensive subspecies identification of 175 nontuberculous mycobacteria species based on 7547 genomic profiles.</title>
        <authorList>
            <person name="Matsumoto Y."/>
            <person name="Kinjo T."/>
            <person name="Motooka D."/>
            <person name="Nabeya D."/>
            <person name="Jung N."/>
            <person name="Uechi K."/>
            <person name="Horii T."/>
            <person name="Iida T."/>
            <person name="Fujita J."/>
            <person name="Nakamura S."/>
        </authorList>
    </citation>
    <scope>NUCLEOTIDE SEQUENCE [LARGE SCALE GENOMIC DNA]</scope>
    <source>
        <strain evidence="2 3">JCM 15296</strain>
    </source>
</reference>
<dbReference type="InterPro" id="IPR035197">
    <property type="entry name" value="DUF5313"/>
</dbReference>
<organism evidence="2 3">
    <name type="scientific">Mycolicibacterium aubagnense</name>
    <dbReference type="NCBI Taxonomy" id="319707"/>
    <lineage>
        <taxon>Bacteria</taxon>
        <taxon>Bacillati</taxon>
        <taxon>Actinomycetota</taxon>
        <taxon>Actinomycetes</taxon>
        <taxon>Mycobacteriales</taxon>
        <taxon>Mycobacteriaceae</taxon>
        <taxon>Mycolicibacterium</taxon>
    </lineage>
</organism>
<dbReference type="EMBL" id="AP022577">
    <property type="protein sequence ID" value="BBX87762.1"/>
    <property type="molecule type" value="Genomic_DNA"/>
</dbReference>
<dbReference type="Proteomes" id="UP000465609">
    <property type="component" value="Chromosome"/>
</dbReference>
<gene>
    <name evidence="2" type="ORF">MAUB_56350</name>
</gene>